<dbReference type="GO" id="GO:0030688">
    <property type="term" value="C:preribosome, small subunit precursor"/>
    <property type="evidence" value="ECO:0007669"/>
    <property type="project" value="TreeGrafter"/>
</dbReference>
<feature type="non-terminal residue" evidence="12">
    <location>
        <position position="593"/>
    </location>
</feature>
<dbReference type="EMBL" id="KZ819188">
    <property type="protein sequence ID" value="PWZ03304.1"/>
    <property type="molecule type" value="Genomic_DNA"/>
</dbReference>
<dbReference type="GO" id="GO:0005737">
    <property type="term" value="C:cytoplasm"/>
    <property type="evidence" value="ECO:0007669"/>
    <property type="project" value="UniProtKB-ARBA"/>
</dbReference>
<dbReference type="GO" id="GO:0030490">
    <property type="term" value="P:maturation of SSU-rRNA"/>
    <property type="evidence" value="ECO:0007669"/>
    <property type="project" value="TreeGrafter"/>
</dbReference>
<feature type="compositionally biased region" description="Acidic residues" evidence="9">
    <location>
        <begin position="277"/>
        <end position="290"/>
    </location>
</feature>
<dbReference type="STRING" id="1882483.A0A317XYF0"/>
<protein>
    <submittedName>
        <fullName evidence="12">Uncharacterized protein</fullName>
    </submittedName>
</protein>
<dbReference type="PANTHER" id="PTHR12814:SF2">
    <property type="entry name" value="RNA-BINDING PROTEIN NOB1"/>
    <property type="match status" value="1"/>
</dbReference>
<dbReference type="InterPro" id="IPR036283">
    <property type="entry name" value="NOB1_Zf-like_sf"/>
</dbReference>
<dbReference type="Gene3D" id="3.40.50.1010">
    <property type="entry name" value="5'-nuclease"/>
    <property type="match status" value="1"/>
</dbReference>
<dbReference type="Proteomes" id="UP000246740">
    <property type="component" value="Unassembled WGS sequence"/>
</dbReference>
<gene>
    <name evidence="12" type="ORF">BCV70DRAFT_141817</name>
</gene>
<dbReference type="InterPro" id="IPR014881">
    <property type="entry name" value="NOB1_Zn-bd"/>
</dbReference>
<proteinExistence type="inferred from homology"/>
<dbReference type="Gene3D" id="6.20.210.10">
    <property type="entry name" value="Nin one binding (NOB1), Zn-ribbon-like"/>
    <property type="match status" value="1"/>
</dbReference>
<evidence type="ECO:0000259" key="11">
    <source>
        <dbReference type="Pfam" id="PF17146"/>
    </source>
</evidence>
<dbReference type="FunFam" id="3.40.50.1010:FF:000020">
    <property type="entry name" value="20S-pre-rRNA D-site endonuclease NOB1"/>
    <property type="match status" value="1"/>
</dbReference>
<dbReference type="GO" id="GO:0046872">
    <property type="term" value="F:metal ion binding"/>
    <property type="evidence" value="ECO:0007669"/>
    <property type="project" value="UniProtKB-KW"/>
</dbReference>
<keyword evidence="6 8" id="KW-0862">Zinc</keyword>
<keyword evidence="7" id="KW-0539">Nucleus</keyword>
<feature type="domain" description="Nin one binding (NOB1) Zn-ribbon-like" evidence="10">
    <location>
        <begin position="424"/>
        <end position="497"/>
    </location>
</feature>
<dbReference type="FunCoup" id="A0A317XYF0">
    <property type="interactions" value="343"/>
</dbReference>
<evidence type="ECO:0000256" key="3">
    <source>
        <dbReference type="ARBA" id="ARBA00022722"/>
    </source>
</evidence>
<feature type="region of interest" description="Disordered" evidence="9">
    <location>
        <begin position="571"/>
        <end position="593"/>
    </location>
</feature>
<evidence type="ECO:0000256" key="2">
    <source>
        <dbReference type="ARBA" id="ARBA00005858"/>
    </source>
</evidence>
<keyword evidence="13" id="KW-1185">Reference proteome</keyword>
<dbReference type="SUPFAM" id="SSF144206">
    <property type="entry name" value="NOB1 zinc finger-like"/>
    <property type="match status" value="1"/>
</dbReference>
<feature type="binding site" evidence="8">
    <location>
        <position position="449"/>
    </location>
    <ligand>
        <name>Zn(2+)</name>
        <dbReference type="ChEBI" id="CHEBI:29105"/>
    </ligand>
</feature>
<feature type="binding site" evidence="8">
    <location>
        <position position="452"/>
    </location>
    <ligand>
        <name>Zn(2+)</name>
        <dbReference type="ChEBI" id="CHEBI:29105"/>
    </ligand>
</feature>
<feature type="compositionally biased region" description="Polar residues" evidence="9">
    <location>
        <begin position="162"/>
        <end position="172"/>
    </location>
</feature>
<dbReference type="OrthoDB" id="446759at2759"/>
<dbReference type="Pfam" id="PF08772">
    <property type="entry name" value="Zn_ribbon_NOB1"/>
    <property type="match status" value="1"/>
</dbReference>
<keyword evidence="5" id="KW-0378">Hydrolase</keyword>
<dbReference type="PANTHER" id="PTHR12814">
    <property type="entry name" value="RNA-BINDING PROTEIN NOB1"/>
    <property type="match status" value="1"/>
</dbReference>
<feature type="compositionally biased region" description="Basic and acidic residues" evidence="9">
    <location>
        <begin position="187"/>
        <end position="212"/>
    </location>
</feature>
<evidence type="ECO:0000256" key="1">
    <source>
        <dbReference type="ARBA" id="ARBA00004123"/>
    </source>
</evidence>
<dbReference type="Pfam" id="PF17146">
    <property type="entry name" value="PIN_6"/>
    <property type="match status" value="1"/>
</dbReference>
<evidence type="ECO:0000256" key="4">
    <source>
        <dbReference type="ARBA" id="ARBA00022723"/>
    </source>
</evidence>
<accession>A0A317XYF0</accession>
<feature type="region of interest" description="Disordered" evidence="9">
    <location>
        <begin position="524"/>
        <end position="549"/>
    </location>
</feature>
<feature type="compositionally biased region" description="Acidic residues" evidence="9">
    <location>
        <begin position="323"/>
        <end position="341"/>
    </location>
</feature>
<evidence type="ECO:0000256" key="5">
    <source>
        <dbReference type="ARBA" id="ARBA00022801"/>
    </source>
</evidence>
<dbReference type="GO" id="GO:0004521">
    <property type="term" value="F:RNA endonuclease activity"/>
    <property type="evidence" value="ECO:0007669"/>
    <property type="project" value="InterPro"/>
</dbReference>
<evidence type="ECO:0000313" key="13">
    <source>
        <dbReference type="Proteomes" id="UP000246740"/>
    </source>
</evidence>
<organism evidence="12 13">
    <name type="scientific">Testicularia cyperi</name>
    <dbReference type="NCBI Taxonomy" id="1882483"/>
    <lineage>
        <taxon>Eukaryota</taxon>
        <taxon>Fungi</taxon>
        <taxon>Dikarya</taxon>
        <taxon>Basidiomycota</taxon>
        <taxon>Ustilaginomycotina</taxon>
        <taxon>Ustilaginomycetes</taxon>
        <taxon>Ustilaginales</taxon>
        <taxon>Anthracoideaceae</taxon>
        <taxon>Testicularia</taxon>
    </lineage>
</organism>
<keyword evidence="4 8" id="KW-0479">Metal-binding</keyword>
<feature type="domain" description="Ribonuclease PIN" evidence="11">
    <location>
        <begin position="50"/>
        <end position="139"/>
    </location>
</feature>
<evidence type="ECO:0000256" key="8">
    <source>
        <dbReference type="PIRSR" id="PIRSR037125-1"/>
    </source>
</evidence>
<evidence type="ECO:0000256" key="9">
    <source>
        <dbReference type="SAM" id="MobiDB-lite"/>
    </source>
</evidence>
<evidence type="ECO:0000259" key="10">
    <source>
        <dbReference type="Pfam" id="PF08772"/>
    </source>
</evidence>
<feature type="region of interest" description="Disordered" evidence="9">
    <location>
        <begin position="228"/>
        <end position="386"/>
    </location>
</feature>
<evidence type="ECO:0000256" key="7">
    <source>
        <dbReference type="ARBA" id="ARBA00023242"/>
    </source>
</evidence>
<feature type="compositionally biased region" description="Polar residues" evidence="9">
    <location>
        <begin position="539"/>
        <end position="549"/>
    </location>
</feature>
<feature type="non-terminal residue" evidence="12">
    <location>
        <position position="1"/>
    </location>
</feature>
<reference evidence="12 13" key="1">
    <citation type="journal article" date="2018" name="Mol. Biol. Evol.">
        <title>Broad Genomic Sampling Reveals a Smut Pathogenic Ancestry of the Fungal Clade Ustilaginomycotina.</title>
        <authorList>
            <person name="Kijpornyongpan T."/>
            <person name="Mondo S.J."/>
            <person name="Barry K."/>
            <person name="Sandor L."/>
            <person name="Lee J."/>
            <person name="Lipzen A."/>
            <person name="Pangilinan J."/>
            <person name="LaButti K."/>
            <person name="Hainaut M."/>
            <person name="Henrissat B."/>
            <person name="Grigoriev I.V."/>
            <person name="Spatafora J.W."/>
            <person name="Aime M.C."/>
        </authorList>
    </citation>
    <scope>NUCLEOTIDE SEQUENCE [LARGE SCALE GENOMIC DNA]</scope>
    <source>
        <strain evidence="12 13">MCA 3645</strain>
    </source>
</reference>
<name>A0A317XYF0_9BASI</name>
<keyword evidence="3" id="KW-0540">Nuclease</keyword>
<dbReference type="AlphaFoldDB" id="A0A317XYF0"/>
<evidence type="ECO:0000256" key="6">
    <source>
        <dbReference type="ARBA" id="ARBA00022833"/>
    </source>
</evidence>
<dbReference type="InParanoid" id="A0A317XYF0"/>
<dbReference type="GO" id="GO:0016787">
    <property type="term" value="F:hydrolase activity"/>
    <property type="evidence" value="ECO:0007669"/>
    <property type="project" value="UniProtKB-KW"/>
</dbReference>
<dbReference type="InterPro" id="IPR033411">
    <property type="entry name" value="Ribonuclease_PIN"/>
</dbReference>
<dbReference type="InterPro" id="IPR017117">
    <property type="entry name" value="Nob1_euk"/>
</dbReference>
<feature type="compositionally biased region" description="Basic and acidic residues" evidence="9">
    <location>
        <begin position="524"/>
        <end position="535"/>
    </location>
</feature>
<feature type="binding site" evidence="8">
    <location>
        <position position="437"/>
    </location>
    <ligand>
        <name>Zn(2+)</name>
        <dbReference type="ChEBI" id="CHEBI:29105"/>
    </ligand>
</feature>
<dbReference type="GO" id="GO:0031981">
    <property type="term" value="C:nuclear lumen"/>
    <property type="evidence" value="ECO:0007669"/>
    <property type="project" value="UniProtKB-ARBA"/>
</dbReference>
<feature type="compositionally biased region" description="Low complexity" evidence="9">
    <location>
        <begin position="366"/>
        <end position="384"/>
    </location>
</feature>
<feature type="compositionally biased region" description="Basic residues" evidence="9">
    <location>
        <begin position="352"/>
        <end position="361"/>
    </location>
</feature>
<dbReference type="PIRSF" id="PIRSF037125">
    <property type="entry name" value="D-site_20S_pre-rRNA_nuclease"/>
    <property type="match status" value="1"/>
</dbReference>
<dbReference type="CDD" id="cd09876">
    <property type="entry name" value="PIN_Nob1-like"/>
    <property type="match status" value="1"/>
</dbReference>
<evidence type="ECO:0000313" key="12">
    <source>
        <dbReference type="EMBL" id="PWZ03304.1"/>
    </source>
</evidence>
<feature type="binding site" evidence="8">
    <location>
        <position position="434"/>
    </location>
    <ligand>
        <name>Zn(2+)</name>
        <dbReference type="ChEBI" id="CHEBI:29105"/>
    </ligand>
</feature>
<feature type="region of interest" description="Disordered" evidence="9">
    <location>
        <begin position="1"/>
        <end position="32"/>
    </location>
</feature>
<comment type="similarity">
    <text evidence="2">Belongs to the NOB1 family.</text>
</comment>
<feature type="region of interest" description="Disordered" evidence="9">
    <location>
        <begin position="147"/>
        <end position="212"/>
    </location>
</feature>
<comment type="subcellular location">
    <subcellularLocation>
        <location evidence="1">Nucleus</location>
    </subcellularLocation>
</comment>
<sequence>AAASASQLSTQPTASSSNDAANNDTASEMQSIAAASTSSEMVSVPRIDTLILDAGALIMRAPLAGLASEYYIPPRVIEEIRHVSGREYLESLRLRPDFKLNIVQPSPASMLAVTEFAKKTGDVAVLSKQDLEVIALTYEQEVARHGLKRVRTEPASHAKANSAASPSTSKAQAPSAEEQANKAQNAKAREEALRKKREAKLAAKHEKTRQEAEALGLTVEQLTAKRIQESKQKKEARKQARQQQQPLSTAEEPAPSAADDHEEDIDDTAEHQPGSGDPEEAAGSDSDEGDWITPDNVQKAKNLSMGLVSDSRVPGWKYGKQEAEEDETAEEASEPLEPLEEGWERVESGRSTHAKPAKRANRAPVGSWDSAPSASASSSTSFFEGGAGPGEEKLTVACITGDFAVQNVVLQMGMSLLGVHGMRVRSVKSFVLRCHACMKVCRDMEKKFCPSCGNATLTRVGCTVDDSVSGGLRLHLKANYQYNLRGSKYSIPAPKMGSSSGAKSGGSGLILYEDQVEWQRALAKEESRKRKEQRAITKSLEQGTDPLSNRYQHAWDQGNLFLSNQFAAQGDKSNLPVIGHGRRNPNANRRSRK</sequence>
<dbReference type="InterPro" id="IPR039907">
    <property type="entry name" value="NOB1"/>
</dbReference>